<dbReference type="Proteomes" id="UP000006911">
    <property type="component" value="Unassembled WGS sequence"/>
</dbReference>
<dbReference type="InterPro" id="IPR048570">
    <property type="entry name" value="PSMD1_RPN2_N"/>
</dbReference>
<dbReference type="GO" id="GO:0004175">
    <property type="term" value="F:endopeptidase activity"/>
    <property type="evidence" value="ECO:0007669"/>
    <property type="project" value="EnsemblFungi"/>
</dbReference>
<dbReference type="RefSeq" id="XP_002836965.1">
    <property type="nucleotide sequence ID" value="XM_002836919.1"/>
</dbReference>
<comment type="similarity">
    <text evidence="2 6">Belongs to the proteasome subunit S1 family.</text>
</comment>
<feature type="region of interest" description="Disordered" evidence="7">
    <location>
        <begin position="891"/>
        <end position="952"/>
    </location>
</feature>
<dbReference type="GO" id="GO:0043248">
    <property type="term" value="P:proteasome assembly"/>
    <property type="evidence" value="ECO:0007669"/>
    <property type="project" value="EnsemblFungi"/>
</dbReference>
<dbReference type="InterPro" id="IPR002015">
    <property type="entry name" value="Proteasome/cyclosome_rpt"/>
</dbReference>
<dbReference type="InterPro" id="IPR011989">
    <property type="entry name" value="ARM-like"/>
</dbReference>
<dbReference type="GO" id="GO:0043161">
    <property type="term" value="P:proteasome-mediated ubiquitin-dependent protein catabolic process"/>
    <property type="evidence" value="ECO:0007669"/>
    <property type="project" value="EnsemblFungi"/>
</dbReference>
<dbReference type="Pfam" id="PF21505">
    <property type="entry name" value="RPN2_N"/>
    <property type="match status" value="1"/>
</dbReference>
<dbReference type="GO" id="GO:0042176">
    <property type="term" value="P:regulation of protein catabolic process"/>
    <property type="evidence" value="ECO:0007669"/>
    <property type="project" value="UniProtKB-UniRule"/>
</dbReference>
<dbReference type="Pfam" id="PF13646">
    <property type="entry name" value="HEAT_2"/>
    <property type="match status" value="1"/>
</dbReference>
<evidence type="ECO:0000256" key="5">
    <source>
        <dbReference type="ARBA" id="ARBA00022942"/>
    </source>
</evidence>
<dbReference type="InterPro" id="IPR016024">
    <property type="entry name" value="ARM-type_fold"/>
</dbReference>
<feature type="compositionally biased region" description="Basic and acidic residues" evidence="7">
    <location>
        <begin position="798"/>
        <end position="830"/>
    </location>
</feature>
<dbReference type="InterPro" id="IPR016642">
    <property type="entry name" value="26S_Psome_Rpn2"/>
</dbReference>
<evidence type="ECO:0000256" key="1">
    <source>
        <dbReference type="ARBA" id="ARBA00002187"/>
    </source>
</evidence>
<evidence type="ECO:0000256" key="3">
    <source>
        <dbReference type="ARBA" id="ARBA00015684"/>
    </source>
</evidence>
<dbReference type="GO" id="GO:0005634">
    <property type="term" value="C:nucleus"/>
    <property type="evidence" value="ECO:0007669"/>
    <property type="project" value="EnsemblFungi"/>
</dbReference>
<dbReference type="PANTHER" id="PTHR10943:SF2">
    <property type="entry name" value="26S PROTEASOME NON-ATPASE REGULATORY SUBUNIT 1"/>
    <property type="match status" value="1"/>
</dbReference>
<feature type="compositionally biased region" description="Acidic residues" evidence="7">
    <location>
        <begin position="925"/>
        <end position="952"/>
    </location>
</feature>
<evidence type="ECO:0000256" key="6">
    <source>
        <dbReference type="PIRNR" id="PIRNR015947"/>
    </source>
</evidence>
<dbReference type="FunCoup" id="D5G9G3">
    <property type="interactions" value="1342"/>
</dbReference>
<keyword evidence="4" id="KW-0677">Repeat</keyword>
<dbReference type="GO" id="GO:0030234">
    <property type="term" value="F:enzyme regulator activity"/>
    <property type="evidence" value="ECO:0007669"/>
    <property type="project" value="UniProtKB-UniRule"/>
</dbReference>
<comment type="function">
    <text evidence="1 6">Acts as a regulatory subunit of the 26S proteasome which is involved in the ATP-dependent degradation of ubiquitinated proteins.</text>
</comment>
<dbReference type="GO" id="GO:0031625">
    <property type="term" value="F:ubiquitin protein ligase binding"/>
    <property type="evidence" value="ECO:0007669"/>
    <property type="project" value="EnsemblFungi"/>
</dbReference>
<dbReference type="Pfam" id="PF18004">
    <property type="entry name" value="RPN2_C"/>
    <property type="match status" value="1"/>
</dbReference>
<dbReference type="GeneID" id="9182907"/>
<feature type="domain" description="26S proteasome regulatory subunit RPN2 C-terminal" evidence="8">
    <location>
        <begin position="740"/>
        <end position="884"/>
    </location>
</feature>
<evidence type="ECO:0000256" key="2">
    <source>
        <dbReference type="ARBA" id="ARBA00006308"/>
    </source>
</evidence>
<evidence type="ECO:0000256" key="7">
    <source>
        <dbReference type="SAM" id="MobiDB-lite"/>
    </source>
</evidence>
<dbReference type="FunFam" id="1.25.10.10:FF:000017">
    <property type="entry name" value="26S proteasome non-ATPase regulatory subunit 1"/>
    <property type="match status" value="1"/>
</dbReference>
<dbReference type="GO" id="GO:0008540">
    <property type="term" value="C:proteasome regulatory particle, base subcomplex"/>
    <property type="evidence" value="ECO:0007669"/>
    <property type="project" value="UniProtKB-UniRule"/>
</dbReference>
<feature type="region of interest" description="Disordered" evidence="7">
    <location>
        <begin position="796"/>
        <end position="830"/>
    </location>
</feature>
<dbReference type="OMA" id="IMFGRQE"/>
<organism evidence="10 11">
    <name type="scientific">Tuber melanosporum (strain Mel28)</name>
    <name type="common">Perigord black truffle</name>
    <dbReference type="NCBI Taxonomy" id="656061"/>
    <lineage>
        <taxon>Eukaryota</taxon>
        <taxon>Fungi</taxon>
        <taxon>Dikarya</taxon>
        <taxon>Ascomycota</taxon>
        <taxon>Pezizomycotina</taxon>
        <taxon>Pezizomycetes</taxon>
        <taxon>Pezizales</taxon>
        <taxon>Tuberaceae</taxon>
        <taxon>Tuber</taxon>
    </lineage>
</organism>
<keyword evidence="5 6" id="KW-0647">Proteasome</keyword>
<evidence type="ECO:0000256" key="4">
    <source>
        <dbReference type="ARBA" id="ARBA00022737"/>
    </source>
</evidence>
<evidence type="ECO:0000259" key="9">
    <source>
        <dbReference type="Pfam" id="PF21505"/>
    </source>
</evidence>
<gene>
    <name evidence="10" type="ORF">GSTUM_00003388001</name>
</gene>
<sequence length="952" mass="104462">MPGLTSASGLIGLLDEPDQQLKCYALQNLDKLVDQFWAEIADSVSKIEVLYEDDQFSERNLAALVASKVYYHLGEYNESMMFALGAGDLFDITAKSEYVETIISKFPQKADPRLQDIVERMFRKCYETEDYKPAIGIAIEARRLDVVEEGINLASRRSKDKKGKEKSCEEEKDGGVELMEYVLEISMNVVQEIGLREKLLRLLVNLFLSQSSPDYFSISKCVIHLNDTSLAAKILQELVQKEDIKSLLVAYQIAFDLDSSATQEFLQKTGKYYRSIRQILRGTKSIEIALEFLFRNNHTDMSILNKIKDSLEARNSIFHTAVTFSNAFMNAGTTSDGFFRANLEWLSKAVNWSKFTATAALGVIHRGNLSQGLKLLEPYLPQEGVSTGSPYSQGGSLYALGLIYANHGTDVLEFLRKQFKGTADEMVQHGGALGLGVAGMATGNQGIYDELKTVLWSDSAIAGEAVGLAMGLVMLGTGSSASLEDMIQYAHETQHEKIIRGLAIGMALIMFGKQEAADDLMNTLLDDPDPTLRYGGIMTIAMAYCGTGSNKAIRQLLHVAVSDVNDDVRRVSVMSLGFILFRKPNAVPRMVELLSESYNPHVRYGASLALGISCAGTGLDEAIDLLEPMIKDPTDFVRQGALISMAMILVQQNDQMNPKVASLRKTFEGMVGEKHEDAMAKFGAALALGIIDAGGRNVTIGLQTQTGSLNLPAIVGMAVFTQYWYWFPLTHFLSLSFMPTGLIGLDDELNVPDFKFWSNTRPSLFDYPPKVEESAEKAPEKIATAVLSTTVKARQRAKRSEKEKAAKEAAAKGEDAMETDHTVSTPKRAEKEKVGYELGNMSRVLPEQLKYISFISDGRYEPVKKPTGGILLLLDRTPSEPIRLMELKARKATAPTATGPGHTVGSINDGPGTGGAAAAVNVLNAEDDEGDEDAPPPEDFEYITDGETEEEL</sequence>
<dbReference type="HOGENOM" id="CLU_002323_0_0_1"/>
<feature type="compositionally biased region" description="Low complexity" evidence="7">
    <location>
        <begin position="892"/>
        <end position="901"/>
    </location>
</feature>
<evidence type="ECO:0000313" key="10">
    <source>
        <dbReference type="EMBL" id="CAZ81156.1"/>
    </source>
</evidence>
<reference evidence="10 11" key="1">
    <citation type="journal article" date="2010" name="Nature">
        <title>Perigord black truffle genome uncovers evolutionary origins and mechanisms of symbiosis.</title>
        <authorList>
            <person name="Martin F."/>
            <person name="Kohler A."/>
            <person name="Murat C."/>
            <person name="Balestrini R."/>
            <person name="Coutinho P.M."/>
            <person name="Jaillon O."/>
            <person name="Montanini B."/>
            <person name="Morin E."/>
            <person name="Noel B."/>
            <person name="Percudani R."/>
            <person name="Porcel B."/>
            <person name="Rubini A."/>
            <person name="Amicucci A."/>
            <person name="Amselem J."/>
            <person name="Anthouard V."/>
            <person name="Arcioni S."/>
            <person name="Artiguenave F."/>
            <person name="Aury J.M."/>
            <person name="Ballario P."/>
            <person name="Bolchi A."/>
            <person name="Brenna A."/>
            <person name="Brun A."/>
            <person name="Buee M."/>
            <person name="Cantarel B."/>
            <person name="Chevalier G."/>
            <person name="Couloux A."/>
            <person name="Da Silva C."/>
            <person name="Denoeud F."/>
            <person name="Duplessis S."/>
            <person name="Ghignone S."/>
            <person name="Hilselberger B."/>
            <person name="Iotti M."/>
            <person name="Marcais B."/>
            <person name="Mello A."/>
            <person name="Miranda M."/>
            <person name="Pacioni G."/>
            <person name="Quesneville H."/>
            <person name="Riccioni C."/>
            <person name="Ruotolo R."/>
            <person name="Splivallo R."/>
            <person name="Stocchi V."/>
            <person name="Tisserant E."/>
            <person name="Viscomi A.R."/>
            <person name="Zambonelli A."/>
            <person name="Zampieri E."/>
            <person name="Henrissat B."/>
            <person name="Lebrun M.H."/>
            <person name="Paolocci F."/>
            <person name="Bonfante P."/>
            <person name="Ottonello S."/>
            <person name="Wincker P."/>
        </authorList>
    </citation>
    <scope>NUCLEOTIDE SEQUENCE [LARGE SCALE GENOMIC DNA]</scope>
    <source>
        <strain evidence="10 11">Mel28</strain>
    </source>
</reference>
<dbReference type="PIRSF" id="PIRSF015947">
    <property type="entry name" value="26S_Psome_Rpn2"/>
    <property type="match status" value="1"/>
</dbReference>
<evidence type="ECO:0000259" key="8">
    <source>
        <dbReference type="Pfam" id="PF18004"/>
    </source>
</evidence>
<evidence type="ECO:0000313" key="11">
    <source>
        <dbReference type="Proteomes" id="UP000006911"/>
    </source>
</evidence>
<dbReference type="GO" id="GO:0034515">
    <property type="term" value="C:proteasome storage granule"/>
    <property type="evidence" value="ECO:0007669"/>
    <property type="project" value="EnsemblFungi"/>
</dbReference>
<dbReference type="EMBL" id="FN430061">
    <property type="protein sequence ID" value="CAZ81156.1"/>
    <property type="molecule type" value="Genomic_DNA"/>
</dbReference>
<name>D5G9G3_TUBMM</name>
<dbReference type="SUPFAM" id="SSF48371">
    <property type="entry name" value="ARM repeat"/>
    <property type="match status" value="1"/>
</dbReference>
<dbReference type="InterPro" id="IPR040623">
    <property type="entry name" value="RPN2_C"/>
</dbReference>
<dbReference type="KEGG" id="tml:GSTUM_00003388001"/>
<dbReference type="Pfam" id="PF01851">
    <property type="entry name" value="PC_rep"/>
    <property type="match status" value="3"/>
</dbReference>
<dbReference type="PANTHER" id="PTHR10943">
    <property type="entry name" value="26S PROTEASOME NON-ATPASE REGULATORY SUBUNIT"/>
    <property type="match status" value="1"/>
</dbReference>
<protein>
    <recommendedName>
        <fullName evidence="3 6">26S proteasome regulatory subunit RPN2</fullName>
    </recommendedName>
</protein>
<dbReference type="AlphaFoldDB" id="D5G9G3"/>
<dbReference type="InParanoid" id="D5G9G3"/>
<dbReference type="STRING" id="656061.D5G9G3"/>
<feature type="domain" description="26S proteasome non-ATPase regulatory subunit 1/RPN2 N-terminal" evidence="9">
    <location>
        <begin position="5"/>
        <end position="297"/>
    </location>
</feature>
<dbReference type="eggNOG" id="KOG2062">
    <property type="taxonomic scope" value="Eukaryota"/>
</dbReference>
<keyword evidence="11" id="KW-1185">Reference proteome</keyword>
<proteinExistence type="inferred from homology"/>
<accession>D5G9G3</accession>
<dbReference type="Gene3D" id="1.25.10.10">
    <property type="entry name" value="Leucine-rich Repeat Variant"/>
    <property type="match status" value="1"/>
</dbReference>